<keyword evidence="3" id="KW-1185">Reference proteome</keyword>
<sequence length="243" mass="25994">MTVYPERAPFLRPTVGRSPSLPVPSGPDTAPPPASPMDWARRRRAERGLRRMSAAEDRAVHRLGRDWHVIEWPSVPLAAQAPLPGRPKQPDGAGFLAIGPGGLFSVSLAQHGRSRVLIAGDVVQIGGRRPPYISQARRDAKRVAKAISAAIGQDIKVFAVLAFVGNGPISVNGLPKECIVTSYRELDKVLDSTGRRLSGSTAEKLSQVARNPAIWVNRPYPGASGYTWHPEGAAPGDKGTARG</sequence>
<dbReference type="Proteomes" id="UP000601223">
    <property type="component" value="Unassembled WGS sequence"/>
</dbReference>
<proteinExistence type="predicted"/>
<evidence type="ECO:0000256" key="1">
    <source>
        <dbReference type="SAM" id="MobiDB-lite"/>
    </source>
</evidence>
<dbReference type="EMBL" id="BONF01000038">
    <property type="protein sequence ID" value="GIF84470.1"/>
    <property type="molecule type" value="Genomic_DNA"/>
</dbReference>
<gene>
    <name evidence="2" type="ORF">Cba03nite_58190</name>
</gene>
<dbReference type="RefSeq" id="WP_239126074.1">
    <property type="nucleotide sequence ID" value="NZ_BONF01000038.1"/>
</dbReference>
<organism evidence="2 3">
    <name type="scientific">Catellatospora bangladeshensis</name>
    <dbReference type="NCBI Taxonomy" id="310355"/>
    <lineage>
        <taxon>Bacteria</taxon>
        <taxon>Bacillati</taxon>
        <taxon>Actinomycetota</taxon>
        <taxon>Actinomycetes</taxon>
        <taxon>Micromonosporales</taxon>
        <taxon>Micromonosporaceae</taxon>
        <taxon>Catellatospora</taxon>
    </lineage>
</organism>
<feature type="region of interest" description="Disordered" evidence="1">
    <location>
        <begin position="1"/>
        <end position="41"/>
    </location>
</feature>
<name>A0A8J3NN41_9ACTN</name>
<feature type="compositionally biased region" description="Pro residues" evidence="1">
    <location>
        <begin position="21"/>
        <end position="35"/>
    </location>
</feature>
<dbReference type="AlphaFoldDB" id="A0A8J3NN41"/>
<evidence type="ECO:0008006" key="4">
    <source>
        <dbReference type="Google" id="ProtNLM"/>
    </source>
</evidence>
<evidence type="ECO:0000313" key="2">
    <source>
        <dbReference type="EMBL" id="GIF84470.1"/>
    </source>
</evidence>
<comment type="caution">
    <text evidence="2">The sequence shown here is derived from an EMBL/GenBank/DDBJ whole genome shotgun (WGS) entry which is preliminary data.</text>
</comment>
<reference evidence="2 3" key="1">
    <citation type="submission" date="2021-01" db="EMBL/GenBank/DDBJ databases">
        <title>Whole genome shotgun sequence of Catellatospora bangladeshensis NBRC 107357.</title>
        <authorList>
            <person name="Komaki H."/>
            <person name="Tamura T."/>
        </authorList>
    </citation>
    <scope>NUCLEOTIDE SEQUENCE [LARGE SCALE GENOMIC DNA]</scope>
    <source>
        <strain evidence="2 3">NBRC 107357</strain>
    </source>
</reference>
<evidence type="ECO:0000313" key="3">
    <source>
        <dbReference type="Proteomes" id="UP000601223"/>
    </source>
</evidence>
<protein>
    <recommendedName>
        <fullName evidence="4">NERD domain-containing protein</fullName>
    </recommendedName>
</protein>
<accession>A0A8J3NN41</accession>